<dbReference type="InterPro" id="IPR010730">
    <property type="entry name" value="HET"/>
</dbReference>
<protein>
    <recommendedName>
        <fullName evidence="1">Heterokaryon incompatibility domain-containing protein</fullName>
    </recommendedName>
</protein>
<accession>A0A8H4CGD0</accession>
<dbReference type="AlphaFoldDB" id="A0A8H4CGD0"/>
<evidence type="ECO:0000259" key="1">
    <source>
        <dbReference type="Pfam" id="PF06985"/>
    </source>
</evidence>
<sequence length="799" mass="91745">MNYEALSYTWGVEILSEILIVNDSTYIEITPNLASFLRHRRETEDEVILWVDAVCINQQDITERNIQVPIMNLIYYKCNAVNVWLGEESDDSDFAIGELAALGSSPPYTSMPRLTQKMCDAMESLFRRAWWNRVWIVQEICWGGGGTGKMTSSNSVTLRCGSRLIPWNQLVVACARIKIDVSLRRQSIVGSDKVLHLDYVRWSSSRLRLKSREDRGHERDVLRWVVEYRHFNATDPRDKIFAILGLTMRPTDKILQGFVVDYKETVENIYTDFAVKMIKRLPGLEILRQCIGGANDEETRKGFDLPSWVPDWSCQRYDVPLPKRNAEGHDSIPWWAVPPLTSEKDGVVKMMFPMTYEEVEKQVQEVLEGRKVFNDPQQWIKYYPREMVDELQSMVNTGKLLFAGIHDEHYIDPNADLNMHQMIEHAAKANEKLAQYSFVRNWLDEDRSKRPAYAAGIGPKSTLVVDEDKRLVHVEGIVWDEIDILHAPFPEDLDSNWEKSTEFIVAAGQCKQMALESRRVSSPYPSKEAEHAAFWDTLVVGQEVESISNFESCLPKVPKTWITTQAPLTFRNPKQAEQAERQDLLNTRTKELKDILGGPVVLDDLPPLVSSDEELQELKTSFQKLANLWSLQPYDLYHRPFSLPSVVPDPFWESRCQFDEKALEESARSRRYKWENGLHTPNRKQSDRLQKLAFEVYGEMPSIIPQLQNEEADFRLEKYALGRRFFITKKGYMGLAPIGAQIGDNVVVLFGSHVPFILRGRETGHYEVVGETYVSGIMKGEVLKDFDEGNCVAKGCVLA</sequence>
<dbReference type="PANTHER" id="PTHR24148">
    <property type="entry name" value="ANKYRIN REPEAT DOMAIN-CONTAINING PROTEIN 39 HOMOLOG-RELATED"/>
    <property type="match status" value="1"/>
</dbReference>
<dbReference type="PANTHER" id="PTHR24148:SF64">
    <property type="entry name" value="HETEROKARYON INCOMPATIBILITY DOMAIN-CONTAINING PROTEIN"/>
    <property type="match status" value="1"/>
</dbReference>
<evidence type="ECO:0000313" key="2">
    <source>
        <dbReference type="EMBL" id="KAF3803244.1"/>
    </source>
</evidence>
<dbReference type="InterPro" id="IPR052895">
    <property type="entry name" value="HetReg/Transcr_Mod"/>
</dbReference>
<reference evidence="2" key="1">
    <citation type="journal article" date="2020" name="Phytopathology">
        <title>Genome sequence and comparative analysis of Colletotrichum gloeosporioides isolated from Liriodendron leaves.</title>
        <authorList>
            <person name="Fu F.F."/>
            <person name="Hao Z."/>
            <person name="Wang P."/>
            <person name="Lu Y."/>
            <person name="Xue L.J."/>
            <person name="Wei G."/>
            <person name="Tian Y."/>
            <person name="Baishi H."/>
            <person name="Xu H."/>
            <person name="Shi J."/>
            <person name="Cheng T."/>
            <person name="Wang G."/>
            <person name="Yi Y."/>
            <person name="Chen J."/>
        </authorList>
    </citation>
    <scope>NUCLEOTIDE SEQUENCE</scope>
    <source>
        <strain evidence="2">Lc1</strain>
    </source>
</reference>
<name>A0A8H4CGD0_COLGL</name>
<proteinExistence type="predicted"/>
<keyword evidence="3" id="KW-1185">Reference proteome</keyword>
<evidence type="ECO:0000313" key="3">
    <source>
        <dbReference type="Proteomes" id="UP000613401"/>
    </source>
</evidence>
<dbReference type="EMBL" id="WVTB01000055">
    <property type="protein sequence ID" value="KAF3803244.1"/>
    <property type="molecule type" value="Genomic_DNA"/>
</dbReference>
<dbReference type="Pfam" id="PF06985">
    <property type="entry name" value="HET"/>
    <property type="match status" value="1"/>
</dbReference>
<dbReference type="Pfam" id="PF26639">
    <property type="entry name" value="Het-6_barrel"/>
    <property type="match status" value="1"/>
</dbReference>
<dbReference type="GeneID" id="69020467"/>
<dbReference type="Proteomes" id="UP000613401">
    <property type="component" value="Unassembled WGS sequence"/>
</dbReference>
<dbReference type="RefSeq" id="XP_045262403.1">
    <property type="nucleotide sequence ID" value="XM_045413207.1"/>
</dbReference>
<feature type="domain" description="Heterokaryon incompatibility" evidence="1">
    <location>
        <begin position="3"/>
        <end position="139"/>
    </location>
</feature>
<gene>
    <name evidence="2" type="ORF">GCG54_00013351</name>
</gene>
<reference evidence="2" key="2">
    <citation type="submission" date="2020-03" db="EMBL/GenBank/DDBJ databases">
        <authorList>
            <person name="Fu F.-F."/>
            <person name="Chen J."/>
        </authorList>
    </citation>
    <scope>NUCLEOTIDE SEQUENCE</scope>
    <source>
        <strain evidence="2">Lc1</strain>
    </source>
</reference>
<comment type="caution">
    <text evidence="2">The sequence shown here is derived from an EMBL/GenBank/DDBJ whole genome shotgun (WGS) entry which is preliminary data.</text>
</comment>
<organism evidence="2 3">
    <name type="scientific">Colletotrichum gloeosporioides</name>
    <name type="common">Anthracnose fungus</name>
    <name type="synonym">Glomerella cingulata</name>
    <dbReference type="NCBI Taxonomy" id="474922"/>
    <lineage>
        <taxon>Eukaryota</taxon>
        <taxon>Fungi</taxon>
        <taxon>Dikarya</taxon>
        <taxon>Ascomycota</taxon>
        <taxon>Pezizomycotina</taxon>
        <taxon>Sordariomycetes</taxon>
        <taxon>Hypocreomycetidae</taxon>
        <taxon>Glomerellales</taxon>
        <taxon>Glomerellaceae</taxon>
        <taxon>Colletotrichum</taxon>
        <taxon>Colletotrichum gloeosporioides species complex</taxon>
    </lineage>
</organism>